<feature type="domain" description="tRNA nucleotidyltransferase/poly(A) polymerase RNA and SrmB- binding" evidence="12">
    <location>
        <begin position="187"/>
        <end position="245"/>
    </location>
</feature>
<evidence type="ECO:0000256" key="6">
    <source>
        <dbReference type="ARBA" id="ARBA00022741"/>
    </source>
</evidence>
<dbReference type="AlphaFoldDB" id="A0A0G1RY19"/>
<evidence type="ECO:0000256" key="3">
    <source>
        <dbReference type="ARBA" id="ARBA00022694"/>
    </source>
</evidence>
<keyword evidence="4" id="KW-0548">Nucleotidyltransferase</keyword>
<keyword evidence="5" id="KW-0479">Metal-binding</keyword>
<comment type="caution">
    <text evidence="14">The sequence shown here is derived from an EMBL/GenBank/DDBJ whole genome shotgun (WGS) entry which is preliminary data.</text>
</comment>
<keyword evidence="2 9" id="KW-0808">Transferase</keyword>
<comment type="similarity">
    <text evidence="9">Belongs to the tRNA nucleotidyltransferase/poly(A) polymerase family.</text>
</comment>
<organism evidence="14 15">
    <name type="scientific">Candidatus Beckwithbacteria bacterium GW2011_GWB1_47_15</name>
    <dbReference type="NCBI Taxonomy" id="1618371"/>
    <lineage>
        <taxon>Bacteria</taxon>
        <taxon>Candidatus Beckwithiibacteriota</taxon>
    </lineage>
</organism>
<evidence type="ECO:0000256" key="5">
    <source>
        <dbReference type="ARBA" id="ARBA00022723"/>
    </source>
</evidence>
<accession>A0A0G1RY19</accession>
<dbReference type="Proteomes" id="UP000033860">
    <property type="component" value="Unassembled WGS sequence"/>
</dbReference>
<evidence type="ECO:0000256" key="9">
    <source>
        <dbReference type="RuleBase" id="RU003953"/>
    </source>
</evidence>
<proteinExistence type="inferred from homology"/>
<dbReference type="InterPro" id="IPR050264">
    <property type="entry name" value="Bact_CCA-adding_enz_type3_sf"/>
</dbReference>
<name>A0A0G1RY19_9BACT</name>
<evidence type="ECO:0000259" key="13">
    <source>
        <dbReference type="Pfam" id="PF13735"/>
    </source>
</evidence>
<dbReference type="InterPro" id="IPR006674">
    <property type="entry name" value="HD_domain"/>
</dbReference>
<keyword evidence="8 9" id="KW-0694">RNA-binding</keyword>
<dbReference type="PANTHER" id="PTHR46173">
    <property type="entry name" value="CCA TRNA NUCLEOTIDYLTRANSFERASE 1, MITOCHONDRIAL"/>
    <property type="match status" value="1"/>
</dbReference>
<dbReference type="GO" id="GO:0046872">
    <property type="term" value="F:metal ion binding"/>
    <property type="evidence" value="ECO:0007669"/>
    <property type="project" value="UniProtKB-KW"/>
</dbReference>
<dbReference type="Gene3D" id="3.30.460.10">
    <property type="entry name" value="Beta Polymerase, domain 2"/>
    <property type="match status" value="1"/>
</dbReference>
<keyword evidence="3" id="KW-0819">tRNA processing</keyword>
<dbReference type="CDD" id="cd00077">
    <property type="entry name" value="HDc"/>
    <property type="match status" value="1"/>
</dbReference>
<gene>
    <name evidence="14" type="ORF">UX85_C0001G0221</name>
</gene>
<dbReference type="InterPro" id="IPR003607">
    <property type="entry name" value="HD/PDEase_dom"/>
</dbReference>
<evidence type="ECO:0000313" key="14">
    <source>
        <dbReference type="EMBL" id="KKU62007.1"/>
    </source>
</evidence>
<evidence type="ECO:0000256" key="4">
    <source>
        <dbReference type="ARBA" id="ARBA00022695"/>
    </source>
</evidence>
<sequence length="463" mass="52646">MKLELPASVKKVLKTLADAGFEVYIVGGAVRDILTETAVTDWDFTTDARPEEITKLFPDAFYDNVFGTVGVAEEHLGGKGEGVYEITTFRTESGYSDRRRPDQVTWGKSLEEDLKRRDFTINAMALKIRNPKSEIRKKFEAEVVDPFRGEADLQSRLIRAVGDANKRFKEDALRMMRAIRIGAQLKFAIEAKTLAAIKKDSRLIGEIAAERIRDELLKIIASPYPKEGILLMANSGLLAQVLPEIIPMRGVQQGGHHTKDVWNHSLDSLAACPSPDPMVRLATLLHDVGKPQVKKDRGRGKEITFYNHEVVGARMTKVIAERLKLSKKQKNLLWILVRWHMFAYEPQMTDKAVRRFIRRVGRDNINKMMMLRIGDRVGGGTKATSWRLRELQERIGQVLYSPMEIKDLKVNGRDVMKILEIKSGPKVGEILKKLFDEVMEDAGKNKREYLLKRIKQLYHTPGV</sequence>
<dbReference type="GO" id="GO:0000166">
    <property type="term" value="F:nucleotide binding"/>
    <property type="evidence" value="ECO:0007669"/>
    <property type="project" value="UniProtKB-KW"/>
</dbReference>
<dbReference type="InterPro" id="IPR032828">
    <property type="entry name" value="PolyA_RNA-bd"/>
</dbReference>
<dbReference type="InterPro" id="IPR002646">
    <property type="entry name" value="PolA_pol_head_dom"/>
</dbReference>
<evidence type="ECO:0000259" key="12">
    <source>
        <dbReference type="Pfam" id="PF12627"/>
    </source>
</evidence>
<dbReference type="GO" id="GO:0000049">
    <property type="term" value="F:tRNA binding"/>
    <property type="evidence" value="ECO:0007669"/>
    <property type="project" value="TreeGrafter"/>
</dbReference>
<dbReference type="Gene3D" id="1.10.246.80">
    <property type="match status" value="1"/>
</dbReference>
<dbReference type="PATRIC" id="fig|1618371.3.peg.223"/>
<dbReference type="InterPro" id="IPR006675">
    <property type="entry name" value="HDIG_dom"/>
</dbReference>
<protein>
    <submittedName>
        <fullName evidence="14">tRNA adenylyl-/cytidylyl-transferase</fullName>
    </submittedName>
</protein>
<dbReference type="NCBIfam" id="TIGR00277">
    <property type="entry name" value="HDIG"/>
    <property type="match status" value="1"/>
</dbReference>
<dbReference type="CDD" id="cd05398">
    <property type="entry name" value="NT_ClassII-CCAase"/>
    <property type="match status" value="1"/>
</dbReference>
<evidence type="ECO:0000256" key="2">
    <source>
        <dbReference type="ARBA" id="ARBA00022679"/>
    </source>
</evidence>
<dbReference type="GO" id="GO:0016779">
    <property type="term" value="F:nucleotidyltransferase activity"/>
    <property type="evidence" value="ECO:0007669"/>
    <property type="project" value="UniProtKB-KW"/>
</dbReference>
<dbReference type="Pfam" id="PF01743">
    <property type="entry name" value="PolyA_pol"/>
    <property type="match status" value="1"/>
</dbReference>
<evidence type="ECO:0000259" key="11">
    <source>
        <dbReference type="Pfam" id="PF01966"/>
    </source>
</evidence>
<feature type="domain" description="CCA-adding enzyme C-terminal" evidence="13">
    <location>
        <begin position="404"/>
        <end position="452"/>
    </location>
</feature>
<dbReference type="InterPro" id="IPR043519">
    <property type="entry name" value="NT_sf"/>
</dbReference>
<dbReference type="Pfam" id="PF13735">
    <property type="entry name" value="tRNA_NucTran2_2"/>
    <property type="match status" value="1"/>
</dbReference>
<dbReference type="Pfam" id="PF01966">
    <property type="entry name" value="HD"/>
    <property type="match status" value="1"/>
</dbReference>
<dbReference type="GO" id="GO:0008033">
    <property type="term" value="P:tRNA processing"/>
    <property type="evidence" value="ECO:0007669"/>
    <property type="project" value="UniProtKB-KW"/>
</dbReference>
<dbReference type="PANTHER" id="PTHR46173:SF1">
    <property type="entry name" value="CCA TRNA NUCLEOTIDYLTRANSFERASE 1, MITOCHONDRIAL"/>
    <property type="match status" value="1"/>
</dbReference>
<dbReference type="SUPFAM" id="SSF81891">
    <property type="entry name" value="Poly A polymerase C-terminal region-like"/>
    <property type="match status" value="1"/>
</dbReference>
<feature type="domain" description="HD" evidence="11">
    <location>
        <begin position="279"/>
        <end position="347"/>
    </location>
</feature>
<evidence type="ECO:0000313" key="15">
    <source>
        <dbReference type="Proteomes" id="UP000033860"/>
    </source>
</evidence>
<keyword evidence="7" id="KW-0460">Magnesium</keyword>
<feature type="domain" description="Poly A polymerase head" evidence="10">
    <location>
        <begin position="23"/>
        <end position="159"/>
    </location>
</feature>
<comment type="cofactor">
    <cofactor evidence="1">
        <name>Mg(2+)</name>
        <dbReference type="ChEBI" id="CHEBI:18420"/>
    </cofactor>
</comment>
<evidence type="ECO:0000256" key="1">
    <source>
        <dbReference type="ARBA" id="ARBA00001946"/>
    </source>
</evidence>
<evidence type="ECO:0000256" key="7">
    <source>
        <dbReference type="ARBA" id="ARBA00022842"/>
    </source>
</evidence>
<dbReference type="EMBL" id="LCNT01000001">
    <property type="protein sequence ID" value="KKU62007.1"/>
    <property type="molecule type" value="Genomic_DNA"/>
</dbReference>
<dbReference type="Pfam" id="PF12627">
    <property type="entry name" value="PolyA_pol_RNAbd"/>
    <property type="match status" value="1"/>
</dbReference>
<evidence type="ECO:0000256" key="8">
    <source>
        <dbReference type="ARBA" id="ARBA00022884"/>
    </source>
</evidence>
<reference evidence="14 15" key="1">
    <citation type="journal article" date="2015" name="Nature">
        <title>rRNA introns, odd ribosomes, and small enigmatic genomes across a large radiation of phyla.</title>
        <authorList>
            <person name="Brown C.T."/>
            <person name="Hug L.A."/>
            <person name="Thomas B.C."/>
            <person name="Sharon I."/>
            <person name="Castelle C.J."/>
            <person name="Singh A."/>
            <person name="Wilkins M.J."/>
            <person name="Williams K.H."/>
            <person name="Banfield J.F."/>
        </authorList>
    </citation>
    <scope>NUCLEOTIDE SEQUENCE [LARGE SCALE GENOMIC DNA]</scope>
</reference>
<evidence type="ECO:0000259" key="10">
    <source>
        <dbReference type="Pfam" id="PF01743"/>
    </source>
</evidence>
<dbReference type="SUPFAM" id="SSF81301">
    <property type="entry name" value="Nucleotidyltransferase"/>
    <property type="match status" value="1"/>
</dbReference>
<dbReference type="Gene3D" id="1.10.3090.10">
    <property type="entry name" value="cca-adding enzyme, domain 2"/>
    <property type="match status" value="1"/>
</dbReference>
<dbReference type="InterPro" id="IPR032810">
    <property type="entry name" value="CCA-adding_enz_C"/>
</dbReference>
<keyword evidence="6" id="KW-0547">Nucleotide-binding</keyword>